<name>A0A1M6LRE3_PARC5</name>
<feature type="domain" description="SLH" evidence="3">
    <location>
        <begin position="185"/>
        <end position="248"/>
    </location>
</feature>
<feature type="signal peptide" evidence="2">
    <location>
        <begin position="1"/>
        <end position="24"/>
    </location>
</feature>
<feature type="chain" id="PRO_5012138581" evidence="2">
    <location>
        <begin position="25"/>
        <end position="474"/>
    </location>
</feature>
<sequence length="474" mass="54444">MKRILSLTLVLTLVATSGFSVAFADPWKKDGGKKLPPGLAKKVFFPSGNAKRFRDIDDCDWAEDAIEKMVEKGVVKGIGDGLFAPRNAVTKLEAVVMALRVMGEEDIAVDYKEKIQKGKKKLKLKDRLQEWAYGYVALAEEKGILDEADILYFRLNEPAKRHEVAKYIIRVLGYEDEAQDHMDSDLDFRDAAFIPQGSVGYIYIADKEGIITGYEDETFRPLNTVTRAEMAVMIARLDDKIDEDVDQDEFEIYRGEVEDIDDDYEWIEISIGSKDKRFEINDETEVVFEDDLEGNIDDIEKGDEVKVRINEDDEAEYIKVDRELDYDIYEGLLIEVDDEEISILSSKEIISFEVDSDIKVEFKDEEGKLEDLMVGDEVELKINEDDEVERIEVDRNYDAIGITGKLIDIYEDENQISIKEEDKVRIYDFKASLEVYVNDEEAELWDLEKDDNVLLILDDGKVSEIRVYKIVLVN</sequence>
<dbReference type="Proteomes" id="UP000184465">
    <property type="component" value="Unassembled WGS sequence"/>
</dbReference>
<evidence type="ECO:0000313" key="5">
    <source>
        <dbReference type="Proteomes" id="UP000184465"/>
    </source>
</evidence>
<dbReference type="EMBL" id="FRAG01000007">
    <property type="protein sequence ID" value="SHJ73808.1"/>
    <property type="molecule type" value="Genomic_DNA"/>
</dbReference>
<evidence type="ECO:0000256" key="2">
    <source>
        <dbReference type="SAM" id="SignalP"/>
    </source>
</evidence>
<keyword evidence="5" id="KW-1185">Reference proteome</keyword>
<reference evidence="4 5" key="1">
    <citation type="submission" date="2016-11" db="EMBL/GenBank/DDBJ databases">
        <authorList>
            <person name="Jaros S."/>
            <person name="Januszkiewicz K."/>
            <person name="Wedrychowicz H."/>
        </authorList>
    </citation>
    <scope>NUCLEOTIDE SEQUENCE [LARGE SCALE GENOMIC DNA]</scope>
    <source>
        <strain evidence="4 5">DSM 15212</strain>
    </source>
</reference>
<dbReference type="InterPro" id="IPR051465">
    <property type="entry name" value="Cell_Envelope_Struct_Comp"/>
</dbReference>
<feature type="domain" description="SLH" evidence="3">
    <location>
        <begin position="119"/>
        <end position="182"/>
    </location>
</feature>
<protein>
    <submittedName>
        <fullName evidence="4">S-layer homology domain-containing protein</fullName>
    </submittedName>
</protein>
<evidence type="ECO:0000313" key="4">
    <source>
        <dbReference type="EMBL" id="SHJ73808.1"/>
    </source>
</evidence>
<dbReference type="InterPro" id="IPR001119">
    <property type="entry name" value="SLH_dom"/>
</dbReference>
<evidence type="ECO:0000259" key="3">
    <source>
        <dbReference type="PROSITE" id="PS51272"/>
    </source>
</evidence>
<dbReference type="OrthoDB" id="2611444at2"/>
<evidence type="ECO:0000256" key="1">
    <source>
        <dbReference type="ARBA" id="ARBA00022737"/>
    </source>
</evidence>
<dbReference type="STRING" id="1121301.SAMN02745912_00915"/>
<dbReference type="AlphaFoldDB" id="A0A1M6LRE3"/>
<dbReference type="PROSITE" id="PS51272">
    <property type="entry name" value="SLH"/>
    <property type="match status" value="3"/>
</dbReference>
<keyword evidence="1" id="KW-0677">Repeat</keyword>
<feature type="domain" description="SLH" evidence="3">
    <location>
        <begin position="49"/>
        <end position="112"/>
    </location>
</feature>
<dbReference type="RefSeq" id="WP_073147422.1">
    <property type="nucleotide sequence ID" value="NZ_FRAG01000007.1"/>
</dbReference>
<dbReference type="Pfam" id="PF00395">
    <property type="entry name" value="SLH"/>
    <property type="match status" value="2"/>
</dbReference>
<organism evidence="4 5">
    <name type="scientific">Paramaledivibacter caminithermalis (strain DSM 15212 / CIP 107654 / DViRD3)</name>
    <name type="common">Clostridium caminithermale</name>
    <dbReference type="NCBI Taxonomy" id="1121301"/>
    <lineage>
        <taxon>Bacteria</taxon>
        <taxon>Bacillati</taxon>
        <taxon>Bacillota</taxon>
        <taxon>Clostridia</taxon>
        <taxon>Peptostreptococcales</taxon>
        <taxon>Caminicellaceae</taxon>
        <taxon>Paramaledivibacter</taxon>
    </lineage>
</organism>
<gene>
    <name evidence="4" type="ORF">SAMN02745912_00915</name>
</gene>
<keyword evidence="2" id="KW-0732">Signal</keyword>
<accession>A0A1M6LRE3</accession>
<dbReference type="PANTHER" id="PTHR43308">
    <property type="entry name" value="OUTER MEMBRANE PROTEIN ALPHA-RELATED"/>
    <property type="match status" value="1"/>
</dbReference>
<proteinExistence type="predicted"/>